<keyword evidence="2" id="KW-0479">Metal-binding</keyword>
<reference evidence="10" key="1">
    <citation type="submission" date="2021-10" db="EMBL/GenBank/DDBJ databases">
        <title>Tropical sea cucumber genome reveals ecological adaptation and Cuvierian tubules defense mechanism.</title>
        <authorList>
            <person name="Chen T."/>
        </authorList>
    </citation>
    <scope>NUCLEOTIDE SEQUENCE</scope>
    <source>
        <strain evidence="10">Nanhai2018</strain>
        <tissue evidence="10">Muscle</tissue>
    </source>
</reference>
<dbReference type="SUPFAM" id="SSF57667">
    <property type="entry name" value="beta-beta-alpha zinc fingers"/>
    <property type="match status" value="1"/>
</dbReference>
<organism evidence="10 11">
    <name type="scientific">Holothuria leucospilota</name>
    <name type="common">Black long sea cucumber</name>
    <name type="synonym">Mertensiothuria leucospilota</name>
    <dbReference type="NCBI Taxonomy" id="206669"/>
    <lineage>
        <taxon>Eukaryota</taxon>
        <taxon>Metazoa</taxon>
        <taxon>Echinodermata</taxon>
        <taxon>Eleutherozoa</taxon>
        <taxon>Echinozoa</taxon>
        <taxon>Holothuroidea</taxon>
        <taxon>Aspidochirotacea</taxon>
        <taxon>Aspidochirotida</taxon>
        <taxon>Holothuriidae</taxon>
        <taxon>Holothuria</taxon>
    </lineage>
</organism>
<dbReference type="InterPro" id="IPR036236">
    <property type="entry name" value="Znf_C2H2_sf"/>
</dbReference>
<evidence type="ECO:0000256" key="8">
    <source>
        <dbReference type="SAM" id="MobiDB-lite"/>
    </source>
</evidence>
<evidence type="ECO:0000313" key="11">
    <source>
        <dbReference type="Proteomes" id="UP001152320"/>
    </source>
</evidence>
<evidence type="ECO:0000256" key="5">
    <source>
        <dbReference type="ARBA" id="ARBA00022833"/>
    </source>
</evidence>
<proteinExistence type="predicted"/>
<feature type="domain" description="C2H2-type" evidence="9">
    <location>
        <begin position="283"/>
        <end position="306"/>
    </location>
</feature>
<keyword evidence="11" id="KW-1185">Reference proteome</keyword>
<evidence type="ECO:0000256" key="3">
    <source>
        <dbReference type="ARBA" id="ARBA00022737"/>
    </source>
</evidence>
<dbReference type="Pfam" id="PF12874">
    <property type="entry name" value="zf-met"/>
    <property type="match status" value="1"/>
</dbReference>
<dbReference type="EMBL" id="JAIZAY010000009">
    <property type="protein sequence ID" value="KAJ8036329.1"/>
    <property type="molecule type" value="Genomic_DNA"/>
</dbReference>
<sequence length="579" mass="65286">MASNGLDVLLLCYEEDLQPWQKAIFEKHEEAEKKHEEAIKNYKQEMKHFYAGLGVSYNKKNGEAAAMEQQVSESNNGITRLVTTLPVSQSPIANPVATPVTVQPSTKPTIKMTTKVLSSTRSVPVPVPALVPTVVSSKPKQYPPHKSQVQTTAPAPVTAVKPIPQVSSKAAAKRPVADDAPSSPEKRQAVDLNYKNDRHYGFKKGKTPSNEDGDRKFRIKCFHCDSVLSNNILYMEHIKLYLNTSRKSMKDSHLFCSDCFKRFRTPQEFEAHFERYHSTVNKYYCKICDYSFKSKSVLKTHLQGVHDPLHMPYICRVCQYRTSIHQDIMNHFSTAHKGAKALLCPHCCKILKCSRSYLQHCQRHYAVLLKNNGAFHCPCCKLQFLSSTERNEHVQTDHKKLKVSDKDGVPNYVQPMYIKPSSRPPKKKTPPSNPISNLNRKKRQEVPMECLECGGSYDDLQAHLSKLMKCSSCRYSTFCGPSFAQHTIVFHSSFKAPPKIHPVKKVSLNGGESSLTCKKCGFSTLLCPIMAWHTVSCSKGASSCESFVYLKLRQKTLFTPDEANTSSDKEVIEILSDDE</sequence>
<gene>
    <name evidence="10" type="ORF">HOLleu_20269</name>
</gene>
<feature type="region of interest" description="Disordered" evidence="8">
    <location>
        <begin position="395"/>
        <end position="439"/>
    </location>
</feature>
<keyword evidence="6" id="KW-0539">Nucleus</keyword>
<keyword evidence="3" id="KW-0677">Repeat</keyword>
<dbReference type="OrthoDB" id="10032537at2759"/>
<evidence type="ECO:0000256" key="4">
    <source>
        <dbReference type="ARBA" id="ARBA00022771"/>
    </source>
</evidence>
<evidence type="ECO:0000313" key="10">
    <source>
        <dbReference type="EMBL" id="KAJ8036329.1"/>
    </source>
</evidence>
<evidence type="ECO:0000259" key="9">
    <source>
        <dbReference type="PROSITE" id="PS50157"/>
    </source>
</evidence>
<evidence type="ECO:0000256" key="7">
    <source>
        <dbReference type="PROSITE-ProRule" id="PRU00042"/>
    </source>
</evidence>
<dbReference type="InterPro" id="IPR013087">
    <property type="entry name" value="Znf_C2H2_type"/>
</dbReference>
<feature type="region of interest" description="Disordered" evidence="8">
    <location>
        <begin position="136"/>
        <end position="191"/>
    </location>
</feature>
<keyword evidence="1" id="KW-1017">Isopeptide bond</keyword>
<dbReference type="GO" id="GO:0008270">
    <property type="term" value="F:zinc ion binding"/>
    <property type="evidence" value="ECO:0007669"/>
    <property type="project" value="UniProtKB-KW"/>
</dbReference>
<dbReference type="InterPro" id="IPR057618">
    <property type="entry name" value="Znf_POGZ/Z280C-D-like"/>
</dbReference>
<evidence type="ECO:0000256" key="6">
    <source>
        <dbReference type="ARBA" id="ARBA00023242"/>
    </source>
</evidence>
<dbReference type="GO" id="GO:0000978">
    <property type="term" value="F:RNA polymerase II cis-regulatory region sequence-specific DNA binding"/>
    <property type="evidence" value="ECO:0007669"/>
    <property type="project" value="TreeGrafter"/>
</dbReference>
<dbReference type="Pfam" id="PF25429">
    <property type="entry name" value="zf-POGZ"/>
    <property type="match status" value="1"/>
</dbReference>
<dbReference type="PROSITE" id="PS00028">
    <property type="entry name" value="ZINC_FINGER_C2H2_1"/>
    <property type="match status" value="2"/>
</dbReference>
<evidence type="ECO:0000256" key="2">
    <source>
        <dbReference type="ARBA" id="ARBA00022723"/>
    </source>
</evidence>
<dbReference type="InterPro" id="IPR050527">
    <property type="entry name" value="Snail/Krueppel_Znf"/>
</dbReference>
<comment type="caution">
    <text evidence="10">The sequence shown here is derived from an EMBL/GenBank/DDBJ whole genome shotgun (WGS) entry which is preliminary data.</text>
</comment>
<dbReference type="PROSITE" id="PS50157">
    <property type="entry name" value="ZINC_FINGER_C2H2_2"/>
    <property type="match status" value="1"/>
</dbReference>
<dbReference type="Gene3D" id="3.30.160.60">
    <property type="entry name" value="Classic Zinc Finger"/>
    <property type="match status" value="1"/>
</dbReference>
<dbReference type="PANTHER" id="PTHR24388">
    <property type="entry name" value="ZINC FINGER PROTEIN"/>
    <property type="match status" value="1"/>
</dbReference>
<name>A0A9Q1H7W3_HOLLE</name>
<feature type="compositionally biased region" description="Basic and acidic residues" evidence="8">
    <location>
        <begin position="395"/>
        <end position="408"/>
    </location>
</feature>
<evidence type="ECO:0000256" key="1">
    <source>
        <dbReference type="ARBA" id="ARBA00022499"/>
    </source>
</evidence>
<dbReference type="SMART" id="SM00355">
    <property type="entry name" value="ZnF_C2H2"/>
    <property type="match status" value="7"/>
</dbReference>
<accession>A0A9Q1H7W3</accession>
<dbReference type="Proteomes" id="UP001152320">
    <property type="component" value="Chromosome 9"/>
</dbReference>
<dbReference type="AlphaFoldDB" id="A0A9Q1H7W3"/>
<protein>
    <submittedName>
        <fullName evidence="10">Pogo transposable element with ZNF domain</fullName>
    </submittedName>
</protein>
<keyword evidence="4 7" id="KW-0863">Zinc-finger</keyword>
<dbReference type="GO" id="GO:0000981">
    <property type="term" value="F:DNA-binding transcription factor activity, RNA polymerase II-specific"/>
    <property type="evidence" value="ECO:0007669"/>
    <property type="project" value="TreeGrafter"/>
</dbReference>
<keyword evidence="5" id="KW-0862">Zinc</keyword>
<dbReference type="PANTHER" id="PTHR24388:SF90">
    <property type="entry name" value="C2H2-TYPE DOMAIN-CONTAINING PROTEIN"/>
    <property type="match status" value="1"/>
</dbReference>